<gene>
    <name evidence="1" type="ORF">OCU04_011136</name>
</gene>
<accession>A0A9X0DEE9</accession>
<sequence>MKLSLVNPNHYASILAEARSSVQVGYIAPGAITPPERAIISGFGEKQSQDEETRR</sequence>
<protein>
    <submittedName>
        <fullName evidence="1">Uncharacterized protein</fullName>
    </submittedName>
</protein>
<reference evidence="1" key="1">
    <citation type="submission" date="2022-11" db="EMBL/GenBank/DDBJ databases">
        <title>Genome Resource of Sclerotinia nivalis Strain SnTB1, a Plant Pathogen Isolated from American Ginseng.</title>
        <authorList>
            <person name="Fan S."/>
        </authorList>
    </citation>
    <scope>NUCLEOTIDE SEQUENCE</scope>
    <source>
        <strain evidence="1">SnTB1</strain>
    </source>
</reference>
<name>A0A9X0DEE9_9HELO</name>
<dbReference type="OrthoDB" id="3470073at2759"/>
<organism evidence="1 2">
    <name type="scientific">Sclerotinia nivalis</name>
    <dbReference type="NCBI Taxonomy" id="352851"/>
    <lineage>
        <taxon>Eukaryota</taxon>
        <taxon>Fungi</taxon>
        <taxon>Dikarya</taxon>
        <taxon>Ascomycota</taxon>
        <taxon>Pezizomycotina</taxon>
        <taxon>Leotiomycetes</taxon>
        <taxon>Helotiales</taxon>
        <taxon>Sclerotiniaceae</taxon>
        <taxon>Sclerotinia</taxon>
    </lineage>
</organism>
<evidence type="ECO:0000313" key="2">
    <source>
        <dbReference type="Proteomes" id="UP001152300"/>
    </source>
</evidence>
<keyword evidence="2" id="KW-1185">Reference proteome</keyword>
<dbReference type="EMBL" id="JAPEIS010000014">
    <property type="protein sequence ID" value="KAJ8059475.1"/>
    <property type="molecule type" value="Genomic_DNA"/>
</dbReference>
<evidence type="ECO:0000313" key="1">
    <source>
        <dbReference type="EMBL" id="KAJ8059475.1"/>
    </source>
</evidence>
<dbReference type="Proteomes" id="UP001152300">
    <property type="component" value="Unassembled WGS sequence"/>
</dbReference>
<proteinExistence type="predicted"/>
<comment type="caution">
    <text evidence="1">The sequence shown here is derived from an EMBL/GenBank/DDBJ whole genome shotgun (WGS) entry which is preliminary data.</text>
</comment>
<dbReference type="AlphaFoldDB" id="A0A9X0DEE9"/>